<dbReference type="EMBL" id="CAMXCT020000757">
    <property type="protein sequence ID" value="CAL1136247.1"/>
    <property type="molecule type" value="Genomic_DNA"/>
</dbReference>
<dbReference type="CDD" id="cd03112">
    <property type="entry name" value="CobW-like"/>
    <property type="match status" value="1"/>
</dbReference>
<gene>
    <name evidence="2" type="ORF">C1SCF055_LOCUS10532</name>
</gene>
<evidence type="ECO:0000313" key="3">
    <source>
        <dbReference type="EMBL" id="CAL4770184.1"/>
    </source>
</evidence>
<dbReference type="OrthoDB" id="272672at2759"/>
<dbReference type="SUPFAM" id="SSF52540">
    <property type="entry name" value="P-loop containing nucleoside triphosphate hydrolases"/>
    <property type="match status" value="1"/>
</dbReference>
<dbReference type="PANTHER" id="PTHR43603">
    <property type="entry name" value="COBW DOMAIN-CONTAINING PROTEIN DDB_G0274527"/>
    <property type="match status" value="1"/>
</dbReference>
<dbReference type="InterPro" id="IPR027417">
    <property type="entry name" value="P-loop_NTPase"/>
</dbReference>
<reference evidence="3 4" key="2">
    <citation type="submission" date="2024-05" db="EMBL/GenBank/DDBJ databases">
        <authorList>
            <person name="Chen Y."/>
            <person name="Shah S."/>
            <person name="Dougan E. K."/>
            <person name="Thang M."/>
            <person name="Chan C."/>
        </authorList>
    </citation>
    <scope>NUCLEOTIDE SEQUENCE [LARGE SCALE GENOMIC DNA]</scope>
</reference>
<dbReference type="Pfam" id="PF02492">
    <property type="entry name" value="cobW"/>
    <property type="match status" value="1"/>
</dbReference>
<dbReference type="EMBL" id="CAMXCT010000757">
    <property type="protein sequence ID" value="CAI3982872.1"/>
    <property type="molecule type" value="Genomic_DNA"/>
</dbReference>
<dbReference type="InterPro" id="IPR051927">
    <property type="entry name" value="Zn_Chap_cDPG_Synth"/>
</dbReference>
<comment type="caution">
    <text evidence="2">The sequence shown here is derived from an EMBL/GenBank/DDBJ whole genome shotgun (WGS) entry which is preliminary data.</text>
</comment>
<dbReference type="Gene3D" id="3.40.50.300">
    <property type="entry name" value="P-loop containing nucleotide triphosphate hydrolases"/>
    <property type="match status" value="1"/>
</dbReference>
<keyword evidence="4" id="KW-1185">Reference proteome</keyword>
<organism evidence="2">
    <name type="scientific">Cladocopium goreaui</name>
    <dbReference type="NCBI Taxonomy" id="2562237"/>
    <lineage>
        <taxon>Eukaryota</taxon>
        <taxon>Sar</taxon>
        <taxon>Alveolata</taxon>
        <taxon>Dinophyceae</taxon>
        <taxon>Suessiales</taxon>
        <taxon>Symbiodiniaceae</taxon>
        <taxon>Cladocopium</taxon>
    </lineage>
</organism>
<dbReference type="Proteomes" id="UP001152797">
    <property type="component" value="Unassembled WGS sequence"/>
</dbReference>
<dbReference type="PANTHER" id="PTHR43603:SF1">
    <property type="entry name" value="ZINC-REGULATED GTPASE METALLOPROTEIN ACTIVATOR 1"/>
    <property type="match status" value="1"/>
</dbReference>
<evidence type="ECO:0000259" key="1">
    <source>
        <dbReference type="Pfam" id="PF02492"/>
    </source>
</evidence>
<sequence>MPKGFQSQQCQRYGRYGLEWTASFCCPWLFKAPVVAVPDNSPKDHAEDSKAARTPDVPEFYMEGMDTPEQTEQTDARDLIHANFCAFQEQNQIFAPAAPLPLPVLVVTGFLGSGKTTLVKKLMQRRGNLRVAAVAHDLAATINVDAAFLASMAEVQRGLGKGESLFQQTMAACRDGDVATLSGCVCCPGFDDALSTAVRNALTQGADTGLLDYLVLETSGAADPRQIVGALEVRFGPLARVRLDRVVTVVDAERVVAEGHQWEEAQDGASHEDQLQLIQLSVADLVLLNKVDLISPEASASAQQLLQRLCPHAKVVACSHGDVPVPELLDVEAAAAVPSAAVSHEDNPACWKVSSNSLEATRPSHEGGFIKADMKIHHRVAEWSTRDSGSEPVRLARLQHLLCHTLPRLRRWLRRGKGVLRIGEDPTSRWDWELSGQMRFNLRRAPSTSVPWSTLVLIFSESVPDAEFTNILSVLSALGEPSVELPDRIPKRRQAFARELSNGKPAFEVLEAPEGAGNVLHFRLTGREHFSLPADLDLSLHPYRIDLNALNAELAQLVNSEKGPVFLGIGDGICPATKATVLCLLWPLDVPQSTAENGIPEVDHFMAMLTTARGEAPSLLTRHFSHVTSCHCGH</sequence>
<feature type="domain" description="CobW/HypB/UreG nucleotide-binding" evidence="1">
    <location>
        <begin position="103"/>
        <end position="316"/>
    </location>
</feature>
<accession>A0A9P1C159</accession>
<reference evidence="2" key="1">
    <citation type="submission" date="2022-10" db="EMBL/GenBank/DDBJ databases">
        <authorList>
            <person name="Chen Y."/>
            <person name="Dougan E. K."/>
            <person name="Chan C."/>
            <person name="Rhodes N."/>
            <person name="Thang M."/>
        </authorList>
    </citation>
    <scope>NUCLEOTIDE SEQUENCE</scope>
</reference>
<dbReference type="InterPro" id="IPR003495">
    <property type="entry name" value="CobW/HypB/UreG_nucleotide-bd"/>
</dbReference>
<name>A0A9P1C159_9DINO</name>
<evidence type="ECO:0000313" key="4">
    <source>
        <dbReference type="Proteomes" id="UP001152797"/>
    </source>
</evidence>
<evidence type="ECO:0000313" key="2">
    <source>
        <dbReference type="EMBL" id="CAI3982872.1"/>
    </source>
</evidence>
<dbReference type="AlphaFoldDB" id="A0A9P1C159"/>
<proteinExistence type="predicted"/>
<protein>
    <submittedName>
        <fullName evidence="3">Zinc-regulated GTPase metalloprotein activator 1</fullName>
    </submittedName>
</protein>
<dbReference type="EMBL" id="CAMXCT030000757">
    <property type="protein sequence ID" value="CAL4770184.1"/>
    <property type="molecule type" value="Genomic_DNA"/>
</dbReference>